<evidence type="ECO:0000256" key="4">
    <source>
        <dbReference type="ARBA" id="ARBA00023163"/>
    </source>
</evidence>
<evidence type="ECO:0000256" key="1">
    <source>
        <dbReference type="ARBA" id="ARBA00009437"/>
    </source>
</evidence>
<evidence type="ECO:0000256" key="5">
    <source>
        <dbReference type="ARBA" id="ARBA00054626"/>
    </source>
</evidence>
<evidence type="ECO:0000259" key="8">
    <source>
        <dbReference type="PROSITE" id="PS50931"/>
    </source>
</evidence>
<dbReference type="InterPro" id="IPR000847">
    <property type="entry name" value="LysR_HTH_N"/>
</dbReference>
<dbReference type="SUPFAM" id="SSF46785">
    <property type="entry name" value="Winged helix' DNA-binding domain"/>
    <property type="match status" value="1"/>
</dbReference>
<dbReference type="PANTHER" id="PTHR30126:SF77">
    <property type="entry name" value="TRANSCRIPTIONAL REGULATORY PROTEIN"/>
    <property type="match status" value="1"/>
</dbReference>
<dbReference type="InterPro" id="IPR036390">
    <property type="entry name" value="WH_DNA-bd_sf"/>
</dbReference>
<dbReference type="InterPro" id="IPR036388">
    <property type="entry name" value="WH-like_DNA-bd_sf"/>
</dbReference>
<dbReference type="Proteomes" id="UP000315434">
    <property type="component" value="Unassembled WGS sequence"/>
</dbReference>
<evidence type="ECO:0000313" key="9">
    <source>
        <dbReference type="EMBL" id="TRA95274.1"/>
    </source>
</evidence>
<keyword evidence="3" id="KW-0238">DNA-binding</keyword>
<dbReference type="RefSeq" id="WP_142843453.1">
    <property type="nucleotide sequence ID" value="NZ_SGNY01000013.1"/>
</dbReference>
<feature type="domain" description="HTH lysR-type" evidence="8">
    <location>
        <begin position="1"/>
        <end position="58"/>
    </location>
</feature>
<evidence type="ECO:0000256" key="6">
    <source>
        <dbReference type="ARBA" id="ARBA00067332"/>
    </source>
</evidence>
<dbReference type="Gene3D" id="1.10.10.10">
    <property type="entry name" value="Winged helix-like DNA-binding domain superfamily/Winged helix DNA-binding domain"/>
    <property type="match status" value="1"/>
</dbReference>
<evidence type="ECO:0000256" key="2">
    <source>
        <dbReference type="ARBA" id="ARBA00023015"/>
    </source>
</evidence>
<keyword evidence="2" id="KW-0805">Transcription regulation</keyword>
<dbReference type="PROSITE" id="PS50931">
    <property type="entry name" value="HTH_LYSR"/>
    <property type="match status" value="1"/>
</dbReference>
<gene>
    <name evidence="9" type="ORF">EXN68_25790</name>
</gene>
<dbReference type="Pfam" id="PF00126">
    <property type="entry name" value="HTH_1"/>
    <property type="match status" value="1"/>
</dbReference>
<dbReference type="EMBL" id="SGNY01000013">
    <property type="protein sequence ID" value="TRA95274.1"/>
    <property type="molecule type" value="Genomic_DNA"/>
</dbReference>
<evidence type="ECO:0000313" key="10">
    <source>
        <dbReference type="Proteomes" id="UP000315434"/>
    </source>
</evidence>
<name>A0A546X3L9_RHIRH</name>
<dbReference type="Pfam" id="PF03466">
    <property type="entry name" value="LysR_substrate"/>
    <property type="match status" value="1"/>
</dbReference>
<keyword evidence="4" id="KW-0804">Transcription</keyword>
<organism evidence="9 10">
    <name type="scientific">Rhizobium rhizogenes</name>
    <name type="common">Agrobacterium rhizogenes</name>
    <dbReference type="NCBI Taxonomy" id="359"/>
    <lineage>
        <taxon>Bacteria</taxon>
        <taxon>Pseudomonadati</taxon>
        <taxon>Pseudomonadota</taxon>
        <taxon>Alphaproteobacteria</taxon>
        <taxon>Hyphomicrobiales</taxon>
        <taxon>Rhizobiaceae</taxon>
        <taxon>Rhizobium/Agrobacterium group</taxon>
        <taxon>Rhizobium</taxon>
    </lineage>
</organism>
<comment type="caution">
    <text evidence="9">The sequence shown here is derived from an EMBL/GenBank/DDBJ whole genome shotgun (WGS) entry which is preliminary data.</text>
</comment>
<evidence type="ECO:0000256" key="3">
    <source>
        <dbReference type="ARBA" id="ARBA00023125"/>
    </source>
</evidence>
<dbReference type="CDD" id="cd05466">
    <property type="entry name" value="PBP2_LTTR_substrate"/>
    <property type="match status" value="1"/>
</dbReference>
<dbReference type="Gene3D" id="3.40.190.10">
    <property type="entry name" value="Periplasmic binding protein-like II"/>
    <property type="match status" value="2"/>
</dbReference>
<dbReference type="GO" id="GO:0003700">
    <property type="term" value="F:DNA-binding transcription factor activity"/>
    <property type="evidence" value="ECO:0007669"/>
    <property type="project" value="InterPro"/>
</dbReference>
<evidence type="ECO:0000256" key="7">
    <source>
        <dbReference type="ARBA" id="ARBA00083243"/>
    </source>
</evidence>
<sequence length="305" mass="34219">MNIRFLETVVWLAELKNFRVTADRMNITPAAISNRISAIEQELGVRLFDRDTRDVHLTREGKAFVSGARDIIARYNQLVSEIAPPLSTEGTVRIGVLPSMAMTILPRIMEVLRTRFPRIRIYVTTDSSQVILDKLEQREVDIILGFHGTDVSLYRITELCNFGMFWIAKGKFKDADVAWTRSDLLMHPIISYEAGTRNHRRLIEYLPENSFEDNVIHYSNSLGTTINMVAAGIGISVLPPIVIQNELRTGLLKVLNVQQTFPPTEYFAVYLANSPSRLASLVASIADDAASEFCALYDNALAAKA</sequence>
<protein>
    <recommendedName>
        <fullName evidence="6">HTH-type transcriptional regulator TtuA</fullName>
    </recommendedName>
    <alternativeName>
        <fullName evidence="7">Tartrate utilization transcriptional regulator</fullName>
    </alternativeName>
</protein>
<dbReference type="FunFam" id="1.10.10.10:FF:000001">
    <property type="entry name" value="LysR family transcriptional regulator"/>
    <property type="match status" value="1"/>
</dbReference>
<comment type="function">
    <text evidence="5">Transcriptional regulator of the ttuABCDE tartrate utilization operon.</text>
</comment>
<comment type="similarity">
    <text evidence="1">Belongs to the LysR transcriptional regulatory family.</text>
</comment>
<dbReference type="PANTHER" id="PTHR30126">
    <property type="entry name" value="HTH-TYPE TRANSCRIPTIONAL REGULATOR"/>
    <property type="match status" value="1"/>
</dbReference>
<proteinExistence type="inferred from homology"/>
<dbReference type="AlphaFoldDB" id="A0A546X3L9"/>
<dbReference type="GO" id="GO:0000976">
    <property type="term" value="F:transcription cis-regulatory region binding"/>
    <property type="evidence" value="ECO:0007669"/>
    <property type="project" value="TreeGrafter"/>
</dbReference>
<accession>A0A546X3L9</accession>
<dbReference type="InterPro" id="IPR005119">
    <property type="entry name" value="LysR_subst-bd"/>
</dbReference>
<reference evidence="9 10" key="1">
    <citation type="journal article" date="2019" name="Appl. Microbiol. Biotechnol.">
        <title>Differential efficiency of wild type rhizogenic strains for rol gene transformation of plants.</title>
        <authorList>
            <person name="Desmet S."/>
            <person name="De Keyser E."/>
            <person name="Van Vaerenbergh J."/>
            <person name="Baeyen S."/>
            <person name="Van Huylenbroeck J."/>
            <person name="Geelen D."/>
            <person name="Dhooghe E."/>
        </authorList>
    </citation>
    <scope>NUCLEOTIDE SEQUENCE [LARGE SCALE GENOMIC DNA]</scope>
    <source>
        <strain evidence="9 10">GBBC3284</strain>
    </source>
</reference>
<dbReference type="SUPFAM" id="SSF53850">
    <property type="entry name" value="Periplasmic binding protein-like II"/>
    <property type="match status" value="1"/>
</dbReference>
<dbReference type="OrthoDB" id="9791253at2"/>